<proteinExistence type="predicted"/>
<feature type="transmembrane region" description="Helical" evidence="7">
    <location>
        <begin position="51"/>
        <end position="72"/>
    </location>
</feature>
<evidence type="ECO:0000256" key="5">
    <source>
        <dbReference type="ARBA" id="ARBA00022989"/>
    </source>
</evidence>
<dbReference type="InterPro" id="IPR045319">
    <property type="entry name" value="KAT/AKT"/>
</dbReference>
<feature type="transmembrane region" description="Helical" evidence="7">
    <location>
        <begin position="129"/>
        <end position="148"/>
    </location>
</feature>
<evidence type="ECO:0000256" key="2">
    <source>
        <dbReference type="ARBA" id="ARBA00022692"/>
    </source>
</evidence>
<organism evidence="9 10">
    <name type="scientific">Dunaliella salina</name>
    <name type="common">Green alga</name>
    <name type="synonym">Protococcus salinus</name>
    <dbReference type="NCBI Taxonomy" id="3046"/>
    <lineage>
        <taxon>Eukaryota</taxon>
        <taxon>Viridiplantae</taxon>
        <taxon>Chlorophyta</taxon>
        <taxon>core chlorophytes</taxon>
        <taxon>Chlorophyceae</taxon>
        <taxon>CS clade</taxon>
        <taxon>Chlamydomonadales</taxon>
        <taxon>Dunaliellaceae</taxon>
        <taxon>Dunaliella</taxon>
    </lineage>
</organism>
<gene>
    <name evidence="9" type="ORF">DUNSADRAFT_18366</name>
</gene>
<keyword evidence="6 7" id="KW-0472">Membrane</keyword>
<keyword evidence="4" id="KW-0851">Voltage-gated channel</keyword>
<dbReference type="InterPro" id="IPR005821">
    <property type="entry name" value="Ion_trans_dom"/>
</dbReference>
<evidence type="ECO:0000256" key="4">
    <source>
        <dbReference type="ARBA" id="ARBA00022882"/>
    </source>
</evidence>
<dbReference type="Proteomes" id="UP000815325">
    <property type="component" value="Unassembled WGS sequence"/>
</dbReference>
<keyword evidence="3" id="KW-0631">Potassium channel</keyword>
<keyword evidence="4" id="KW-0407">Ion channel</keyword>
<dbReference type="Gene3D" id="1.10.287.70">
    <property type="match status" value="1"/>
</dbReference>
<accession>A0ABQ7G070</accession>
<evidence type="ECO:0000256" key="3">
    <source>
        <dbReference type="ARBA" id="ARBA00022826"/>
    </source>
</evidence>
<name>A0ABQ7G070_DUNSA</name>
<keyword evidence="3" id="KW-0633">Potassium transport</keyword>
<keyword evidence="3" id="KW-0630">Potassium</keyword>
<feature type="domain" description="Ion transport" evidence="8">
    <location>
        <begin position="59"/>
        <end position="142"/>
    </location>
</feature>
<dbReference type="PANTHER" id="PTHR45743">
    <property type="entry name" value="POTASSIUM CHANNEL AKT1"/>
    <property type="match status" value="1"/>
</dbReference>
<keyword evidence="5 7" id="KW-1133">Transmembrane helix</keyword>
<evidence type="ECO:0000259" key="8">
    <source>
        <dbReference type="Pfam" id="PF00520"/>
    </source>
</evidence>
<keyword evidence="2 7" id="KW-0812">Transmembrane</keyword>
<evidence type="ECO:0000313" key="9">
    <source>
        <dbReference type="EMBL" id="KAF5828006.1"/>
    </source>
</evidence>
<dbReference type="EMBL" id="MU070379">
    <property type="protein sequence ID" value="KAF5828006.1"/>
    <property type="molecule type" value="Genomic_DNA"/>
</dbReference>
<sequence>MPDDGELVQQPLRAKSSSVLATERLLAAKGFNAAQSKGQILSPHNKYYKQWCLGAAALAMLMAAIDPIHLAFATPDGLYPYNDFWAIMEYITMTFFATDMVLKFFVAYIDPKLGIVYEPKLIALNYFRFLFWVDLVTTIPIESIAIAGKLL</sequence>
<protein>
    <recommendedName>
        <fullName evidence="8">Ion transport domain-containing protein</fullName>
    </recommendedName>
</protein>
<evidence type="ECO:0000313" key="10">
    <source>
        <dbReference type="Proteomes" id="UP000815325"/>
    </source>
</evidence>
<reference evidence="9" key="1">
    <citation type="submission" date="2017-08" db="EMBL/GenBank/DDBJ databases">
        <authorList>
            <person name="Polle J.E."/>
            <person name="Barry K."/>
            <person name="Cushman J."/>
            <person name="Schmutz J."/>
            <person name="Tran D."/>
            <person name="Hathwaick L.T."/>
            <person name="Yim W.C."/>
            <person name="Jenkins J."/>
            <person name="Mckie-Krisberg Z.M."/>
            <person name="Prochnik S."/>
            <person name="Lindquist E."/>
            <person name="Dockter R.B."/>
            <person name="Adam C."/>
            <person name="Molina H."/>
            <person name="Bunkerborg J."/>
            <person name="Jin E."/>
            <person name="Buchheim M."/>
            <person name="Magnuson J."/>
        </authorList>
    </citation>
    <scope>NUCLEOTIDE SEQUENCE</scope>
    <source>
        <strain evidence="9">CCAP 19/18</strain>
    </source>
</reference>
<feature type="transmembrane region" description="Helical" evidence="7">
    <location>
        <begin position="84"/>
        <end position="109"/>
    </location>
</feature>
<evidence type="ECO:0000256" key="7">
    <source>
        <dbReference type="SAM" id="Phobius"/>
    </source>
</evidence>
<dbReference type="SUPFAM" id="SSF81324">
    <property type="entry name" value="Voltage-gated potassium channels"/>
    <property type="match status" value="1"/>
</dbReference>
<keyword evidence="4" id="KW-0406">Ion transport</keyword>
<evidence type="ECO:0000256" key="1">
    <source>
        <dbReference type="ARBA" id="ARBA00004141"/>
    </source>
</evidence>
<dbReference type="Pfam" id="PF00520">
    <property type="entry name" value="Ion_trans"/>
    <property type="match status" value="1"/>
</dbReference>
<evidence type="ECO:0000256" key="6">
    <source>
        <dbReference type="ARBA" id="ARBA00023136"/>
    </source>
</evidence>
<comment type="caution">
    <text evidence="9">The sequence shown here is derived from an EMBL/GenBank/DDBJ whole genome shotgun (WGS) entry which is preliminary data.</text>
</comment>
<comment type="subcellular location">
    <subcellularLocation>
        <location evidence="1">Membrane</location>
        <topology evidence="1">Multi-pass membrane protein</topology>
    </subcellularLocation>
</comment>
<keyword evidence="4" id="KW-0813">Transport</keyword>
<keyword evidence="10" id="KW-1185">Reference proteome</keyword>